<sequence length="69" mass="8376">MIKFERILTSYDGRQPYISPEILTKTRYQGEPVHIWSYAFKENPEYESWSGGKYDRHLWINIHNMIINN</sequence>
<dbReference type="EMBL" id="CAJNOL010001197">
    <property type="protein sequence ID" value="CAF1310313.1"/>
    <property type="molecule type" value="Genomic_DNA"/>
</dbReference>
<organism evidence="1 2">
    <name type="scientific">Rotaria sordida</name>
    <dbReference type="NCBI Taxonomy" id="392033"/>
    <lineage>
        <taxon>Eukaryota</taxon>
        <taxon>Metazoa</taxon>
        <taxon>Spiralia</taxon>
        <taxon>Gnathifera</taxon>
        <taxon>Rotifera</taxon>
        <taxon>Eurotatoria</taxon>
        <taxon>Bdelloidea</taxon>
        <taxon>Philodinida</taxon>
        <taxon>Philodinidae</taxon>
        <taxon>Rotaria</taxon>
    </lineage>
</organism>
<dbReference type="Proteomes" id="UP000663870">
    <property type="component" value="Unassembled WGS sequence"/>
</dbReference>
<evidence type="ECO:0000313" key="2">
    <source>
        <dbReference type="Proteomes" id="UP000663870"/>
    </source>
</evidence>
<keyword evidence="2" id="KW-1185">Reference proteome</keyword>
<dbReference type="AlphaFoldDB" id="A0A815EDD7"/>
<accession>A0A815EDD7</accession>
<name>A0A815EDD7_9BILA</name>
<proteinExistence type="predicted"/>
<evidence type="ECO:0000313" key="1">
    <source>
        <dbReference type="EMBL" id="CAF1310313.1"/>
    </source>
</evidence>
<protein>
    <submittedName>
        <fullName evidence="1">Uncharacterized protein</fullName>
    </submittedName>
</protein>
<comment type="caution">
    <text evidence="1">The sequence shown here is derived from an EMBL/GenBank/DDBJ whole genome shotgun (WGS) entry which is preliminary data.</text>
</comment>
<reference evidence="1" key="1">
    <citation type="submission" date="2021-02" db="EMBL/GenBank/DDBJ databases">
        <authorList>
            <person name="Nowell W R."/>
        </authorList>
    </citation>
    <scope>NUCLEOTIDE SEQUENCE</scope>
</reference>
<gene>
    <name evidence="1" type="ORF">JXQ802_LOCUS29985</name>
</gene>